<dbReference type="InterPro" id="IPR036525">
    <property type="entry name" value="Tubulin/FtsZ_GTPase_sf"/>
</dbReference>
<evidence type="ECO:0000256" key="7">
    <source>
        <dbReference type="ARBA" id="ARBA00022741"/>
    </source>
</evidence>
<protein>
    <recommendedName>
        <fullName evidence="5">Tubulin delta chain</fullName>
    </recommendedName>
    <alternativeName>
        <fullName evidence="12">Delta-tubulin</fullName>
    </alternativeName>
</protein>
<evidence type="ECO:0000256" key="2">
    <source>
        <dbReference type="ARBA" id="ARBA00004123"/>
    </source>
</evidence>
<evidence type="ECO:0000256" key="6">
    <source>
        <dbReference type="ARBA" id="ARBA00022701"/>
    </source>
</evidence>
<dbReference type="InterPro" id="IPR008280">
    <property type="entry name" value="Tub_FtsZ_C"/>
</dbReference>
<keyword evidence="11" id="KW-0966">Cell projection</keyword>
<evidence type="ECO:0000256" key="9">
    <source>
        <dbReference type="ARBA" id="ARBA00023134"/>
    </source>
</evidence>
<comment type="subcellular location">
    <subcellularLocation>
        <location evidence="3">Cell projection</location>
        <location evidence="3">Cilium</location>
    </subcellularLocation>
    <subcellularLocation>
        <location evidence="1">Cytoplasm</location>
        <location evidence="1">Cytoskeleton</location>
        <location evidence="1">Microtubule organizing center</location>
        <location evidence="1">Centrosome</location>
        <location evidence="1">Centriole</location>
    </subcellularLocation>
    <subcellularLocation>
        <location evidence="2">Nucleus</location>
    </subcellularLocation>
</comment>
<organism evidence="15 16">
    <name type="scientific">Polarella glacialis</name>
    <name type="common">Dinoflagellate</name>
    <dbReference type="NCBI Taxonomy" id="89957"/>
    <lineage>
        <taxon>Eukaryota</taxon>
        <taxon>Sar</taxon>
        <taxon>Alveolata</taxon>
        <taxon>Dinophyceae</taxon>
        <taxon>Suessiales</taxon>
        <taxon>Suessiaceae</taxon>
        <taxon>Polarella</taxon>
    </lineage>
</organism>
<dbReference type="Gene3D" id="3.40.50.1440">
    <property type="entry name" value="Tubulin/FtsZ, GTPase domain"/>
    <property type="match status" value="1"/>
</dbReference>
<dbReference type="PRINTS" id="PR01224">
    <property type="entry name" value="DELTATUBULIN"/>
</dbReference>
<evidence type="ECO:0000256" key="13">
    <source>
        <dbReference type="ARBA" id="ARBA00046149"/>
    </source>
</evidence>
<dbReference type="PANTHER" id="PTHR11588">
    <property type="entry name" value="TUBULIN"/>
    <property type="match status" value="1"/>
</dbReference>
<dbReference type="InterPro" id="IPR003008">
    <property type="entry name" value="Tubulin_FtsZ_GTPase"/>
</dbReference>
<comment type="similarity">
    <text evidence="4">Belongs to the tubulin family.</text>
</comment>
<dbReference type="GO" id="GO:0030030">
    <property type="term" value="P:cell projection organization"/>
    <property type="evidence" value="ECO:0007669"/>
    <property type="project" value="UniProtKB-KW"/>
</dbReference>
<evidence type="ECO:0000313" key="15">
    <source>
        <dbReference type="EMBL" id="CAE8630409.1"/>
    </source>
</evidence>
<evidence type="ECO:0000256" key="10">
    <source>
        <dbReference type="ARBA" id="ARBA00023242"/>
    </source>
</evidence>
<name>A0A813GYQ5_POLGL</name>
<dbReference type="GO" id="GO:0005929">
    <property type="term" value="C:cilium"/>
    <property type="evidence" value="ECO:0007669"/>
    <property type="project" value="UniProtKB-SubCell"/>
</dbReference>
<dbReference type="InterPro" id="IPR002967">
    <property type="entry name" value="Delta_tubulin"/>
</dbReference>
<dbReference type="CDD" id="cd02189">
    <property type="entry name" value="delta_zeta_tubulin-like"/>
    <property type="match status" value="1"/>
</dbReference>
<dbReference type="SMART" id="SM00864">
    <property type="entry name" value="Tubulin"/>
    <property type="match status" value="1"/>
</dbReference>
<comment type="caution">
    <text evidence="15">The sequence shown here is derived from an EMBL/GenBank/DDBJ whole genome shotgun (WGS) entry which is preliminary data.</text>
</comment>
<dbReference type="GO" id="GO:0005200">
    <property type="term" value="F:structural constituent of cytoskeleton"/>
    <property type="evidence" value="ECO:0007669"/>
    <property type="project" value="InterPro"/>
</dbReference>
<feature type="domain" description="Tubulin/FtsZ GTPase" evidence="14">
    <location>
        <begin position="39"/>
        <end position="250"/>
    </location>
</feature>
<evidence type="ECO:0000259" key="14">
    <source>
        <dbReference type="SMART" id="SM00864"/>
    </source>
</evidence>
<evidence type="ECO:0000256" key="1">
    <source>
        <dbReference type="ARBA" id="ARBA00004114"/>
    </source>
</evidence>
<keyword evidence="9" id="KW-0342">GTP-binding</keyword>
<keyword evidence="8" id="KW-0970">Cilium biogenesis/degradation</keyword>
<dbReference type="GO" id="GO:0005874">
    <property type="term" value="C:microtubule"/>
    <property type="evidence" value="ECO:0007669"/>
    <property type="project" value="UniProtKB-KW"/>
</dbReference>
<comment type="function">
    <text evidence="13">Acts as a positive regulator of hedgehog signaling and regulates ciliary function.</text>
</comment>
<dbReference type="InterPro" id="IPR000217">
    <property type="entry name" value="Tubulin"/>
</dbReference>
<evidence type="ECO:0000256" key="8">
    <source>
        <dbReference type="ARBA" id="ARBA00022794"/>
    </source>
</evidence>
<dbReference type="AlphaFoldDB" id="A0A813GYQ5"/>
<evidence type="ECO:0000313" key="16">
    <source>
        <dbReference type="Proteomes" id="UP000654075"/>
    </source>
</evidence>
<proteinExistence type="inferred from homology"/>
<dbReference type="Pfam" id="PF00091">
    <property type="entry name" value="Tubulin"/>
    <property type="match status" value="1"/>
</dbReference>
<dbReference type="OMA" id="ACHPEYK"/>
<keyword evidence="10" id="KW-0539">Nucleus</keyword>
<dbReference type="PRINTS" id="PR01161">
    <property type="entry name" value="TUBULIN"/>
</dbReference>
<dbReference type="GO" id="GO:0005525">
    <property type="term" value="F:GTP binding"/>
    <property type="evidence" value="ECO:0007669"/>
    <property type="project" value="UniProtKB-KW"/>
</dbReference>
<dbReference type="SUPFAM" id="SSF52490">
    <property type="entry name" value="Tubulin nucleotide-binding domain-like"/>
    <property type="match status" value="1"/>
</dbReference>
<dbReference type="GO" id="GO:0005634">
    <property type="term" value="C:nucleus"/>
    <property type="evidence" value="ECO:0007669"/>
    <property type="project" value="UniProtKB-SubCell"/>
</dbReference>
<keyword evidence="16" id="KW-1185">Reference proteome</keyword>
<evidence type="ECO:0000256" key="4">
    <source>
        <dbReference type="ARBA" id="ARBA00009636"/>
    </source>
</evidence>
<keyword evidence="7" id="KW-0547">Nucleotide-binding</keyword>
<evidence type="ECO:0000256" key="3">
    <source>
        <dbReference type="ARBA" id="ARBA00004138"/>
    </source>
</evidence>
<evidence type="ECO:0000256" key="11">
    <source>
        <dbReference type="ARBA" id="ARBA00023273"/>
    </source>
</evidence>
<evidence type="ECO:0000256" key="12">
    <source>
        <dbReference type="ARBA" id="ARBA00030594"/>
    </source>
</evidence>
<dbReference type="Proteomes" id="UP000654075">
    <property type="component" value="Unassembled WGS sequence"/>
</dbReference>
<gene>
    <name evidence="15" type="ORF">PGLA1383_LOCUS46750</name>
</gene>
<dbReference type="OrthoDB" id="10250004at2759"/>
<sequence length="435" mass="46609">MSVVTLQFGQCGNQLGEELFDRLFSEAAAARPALAGAIRRLYFREASASTARRGLYTARAVLVDTEPRVVQRCLQGAEDDGGERPVRGWSYHGAGSVYRQGGAANNWACGFNVHGPAVAEQVLATLRREVERCDRLGGLLALHSVAVGTGSGLGSHLLQVTRDAYPAVPLASVSIWPFEGGEVSVQCYNAALSLASLYETVDLAVVCENERYLELCRLSLGEPKPSLASINAAICGNLVRTLLPSLRSSLGVDSCPLLRLSGHLCAHPLYRLATLKALPQVAHGTEAFTSDGWAGLQRRLVQLVESGGTVDRPSAASGASQGPCRVVAASAFLWGQGAAEASLDPLRKLPVWRQALDPLQVHSDPHQVGGLERSIGFVSNCQAVLPTLQTAATRATGMMRASAYMHQYERYGLSRDDMSEALLSLLQVQNDYERL</sequence>
<dbReference type="SUPFAM" id="SSF55307">
    <property type="entry name" value="Tubulin C-terminal domain-like"/>
    <property type="match status" value="1"/>
</dbReference>
<evidence type="ECO:0000256" key="5">
    <source>
        <dbReference type="ARBA" id="ARBA00014184"/>
    </source>
</evidence>
<accession>A0A813GYQ5</accession>
<dbReference type="EMBL" id="CAJNNV010029870">
    <property type="protein sequence ID" value="CAE8630409.1"/>
    <property type="molecule type" value="Genomic_DNA"/>
</dbReference>
<dbReference type="GO" id="GO:0005814">
    <property type="term" value="C:centriole"/>
    <property type="evidence" value="ECO:0007669"/>
    <property type="project" value="UniProtKB-SubCell"/>
</dbReference>
<keyword evidence="6" id="KW-0493">Microtubule</keyword>
<reference evidence="15" key="1">
    <citation type="submission" date="2021-02" db="EMBL/GenBank/DDBJ databases">
        <authorList>
            <person name="Dougan E. K."/>
            <person name="Rhodes N."/>
            <person name="Thang M."/>
            <person name="Chan C."/>
        </authorList>
    </citation>
    <scope>NUCLEOTIDE SEQUENCE</scope>
</reference>
<dbReference type="GO" id="GO:0007017">
    <property type="term" value="P:microtubule-based process"/>
    <property type="evidence" value="ECO:0007669"/>
    <property type="project" value="InterPro"/>
</dbReference>